<name>A0AAV5FK12_ELECO</name>
<feature type="transmembrane region" description="Helical" evidence="7">
    <location>
        <begin position="255"/>
        <end position="276"/>
    </location>
</feature>
<evidence type="ECO:0000313" key="9">
    <source>
        <dbReference type="Proteomes" id="UP001054889"/>
    </source>
</evidence>
<dbReference type="EMBL" id="BQKI01000085">
    <property type="protein sequence ID" value="GJN34621.1"/>
    <property type="molecule type" value="Genomic_DNA"/>
</dbReference>
<protein>
    <recommendedName>
        <fullName evidence="10">Major facilitator superfamily (MFS) profile domain-containing protein</fullName>
    </recommendedName>
</protein>
<evidence type="ECO:0000313" key="8">
    <source>
        <dbReference type="EMBL" id="GJN34621.1"/>
    </source>
</evidence>
<comment type="caution">
    <text evidence="8">The sequence shown here is derived from an EMBL/GenBank/DDBJ whole genome shotgun (WGS) entry which is preliminary data.</text>
</comment>
<sequence>MESERGGHPQVSPPSSSSSSLRSRRVGGAVFLTPPAPPPVLSVDPDEMEDGVSTYTVDEALVSMGFGKFQAFVLAYSGMAKISEAMEMMLLSFVGQSVQAEWELSAQAESLITSVVFIGMLVGAYAWGIVSDNHGRRQDLWIIGGRNNPDNPQIPGLLLSAAIVDKIGRKLSMSSMLYISCMCIAPLMFPQTEALTTFFLFGARVCISASFTVLHIYAPESGQQVSGLLVRLPRFGGILCPLVAVGLVHACHQTAAILIFITVMLVTAVAVSYFPLETSGRKLSDHIAA</sequence>
<organism evidence="8 9">
    <name type="scientific">Eleusine coracana subsp. coracana</name>
    <dbReference type="NCBI Taxonomy" id="191504"/>
    <lineage>
        <taxon>Eukaryota</taxon>
        <taxon>Viridiplantae</taxon>
        <taxon>Streptophyta</taxon>
        <taxon>Embryophyta</taxon>
        <taxon>Tracheophyta</taxon>
        <taxon>Spermatophyta</taxon>
        <taxon>Magnoliopsida</taxon>
        <taxon>Liliopsida</taxon>
        <taxon>Poales</taxon>
        <taxon>Poaceae</taxon>
        <taxon>PACMAD clade</taxon>
        <taxon>Chloridoideae</taxon>
        <taxon>Cynodonteae</taxon>
        <taxon>Eleusininae</taxon>
        <taxon>Eleusine</taxon>
    </lineage>
</organism>
<reference evidence="8" key="1">
    <citation type="journal article" date="2018" name="DNA Res.">
        <title>Multiple hybrid de novo genome assembly of finger millet, an orphan allotetraploid crop.</title>
        <authorList>
            <person name="Hatakeyama M."/>
            <person name="Aluri S."/>
            <person name="Balachadran M.T."/>
            <person name="Sivarajan S.R."/>
            <person name="Patrignani A."/>
            <person name="Gruter S."/>
            <person name="Poveda L."/>
            <person name="Shimizu-Inatsugi R."/>
            <person name="Baeten J."/>
            <person name="Francoijs K.J."/>
            <person name="Nataraja K.N."/>
            <person name="Reddy Y.A.N."/>
            <person name="Phadnis S."/>
            <person name="Ravikumar R.L."/>
            <person name="Schlapbach R."/>
            <person name="Sreeman S.M."/>
            <person name="Shimizu K.K."/>
        </authorList>
    </citation>
    <scope>NUCLEOTIDE SEQUENCE</scope>
</reference>
<keyword evidence="9" id="KW-1185">Reference proteome</keyword>
<keyword evidence="4 7" id="KW-1133">Transmembrane helix</keyword>
<feature type="region of interest" description="Disordered" evidence="6">
    <location>
        <begin position="1"/>
        <end position="24"/>
    </location>
</feature>
<evidence type="ECO:0000256" key="6">
    <source>
        <dbReference type="SAM" id="MobiDB-lite"/>
    </source>
</evidence>
<proteinExistence type="predicted"/>
<comment type="subcellular location">
    <subcellularLocation>
        <location evidence="1">Membrane</location>
        <topology evidence="1">Multi-pass membrane protein</topology>
    </subcellularLocation>
</comment>
<dbReference type="PANTHER" id="PTHR23511">
    <property type="entry name" value="SYNAPTIC VESICLE GLYCOPROTEIN 2"/>
    <property type="match status" value="1"/>
</dbReference>
<evidence type="ECO:0008006" key="10">
    <source>
        <dbReference type="Google" id="ProtNLM"/>
    </source>
</evidence>
<dbReference type="GO" id="GO:0016020">
    <property type="term" value="C:membrane"/>
    <property type="evidence" value="ECO:0007669"/>
    <property type="project" value="UniProtKB-SubCell"/>
</dbReference>
<feature type="transmembrane region" description="Helical" evidence="7">
    <location>
        <begin position="111"/>
        <end position="130"/>
    </location>
</feature>
<evidence type="ECO:0000256" key="3">
    <source>
        <dbReference type="ARBA" id="ARBA00022692"/>
    </source>
</evidence>
<gene>
    <name evidence="8" type="primary">gb23301</name>
    <name evidence="8" type="ORF">PR202_gb23301</name>
</gene>
<dbReference type="InterPro" id="IPR036259">
    <property type="entry name" value="MFS_trans_sf"/>
</dbReference>
<keyword evidence="3 7" id="KW-0812">Transmembrane</keyword>
<evidence type="ECO:0000256" key="2">
    <source>
        <dbReference type="ARBA" id="ARBA00022448"/>
    </source>
</evidence>
<dbReference type="Gene3D" id="1.20.1250.20">
    <property type="entry name" value="MFS general substrate transporter like domains"/>
    <property type="match status" value="2"/>
</dbReference>
<evidence type="ECO:0000256" key="4">
    <source>
        <dbReference type="ARBA" id="ARBA00022989"/>
    </source>
</evidence>
<feature type="transmembrane region" description="Helical" evidence="7">
    <location>
        <begin position="229"/>
        <end position="249"/>
    </location>
</feature>
<dbReference type="PANTHER" id="PTHR23511:SF5">
    <property type="entry name" value="MAJOR FACILITATOR-TYPE TRANSPORTER HXNZ-RELATED"/>
    <property type="match status" value="1"/>
</dbReference>
<accession>A0AAV5FK12</accession>
<evidence type="ECO:0000256" key="7">
    <source>
        <dbReference type="SAM" id="Phobius"/>
    </source>
</evidence>
<dbReference type="AlphaFoldDB" id="A0AAV5FK12"/>
<dbReference type="Proteomes" id="UP001054889">
    <property type="component" value="Unassembled WGS sequence"/>
</dbReference>
<feature type="transmembrane region" description="Helical" evidence="7">
    <location>
        <begin position="195"/>
        <end position="217"/>
    </location>
</feature>
<keyword evidence="2" id="KW-0813">Transport</keyword>
<evidence type="ECO:0000256" key="5">
    <source>
        <dbReference type="ARBA" id="ARBA00023136"/>
    </source>
</evidence>
<reference evidence="8" key="2">
    <citation type="submission" date="2021-12" db="EMBL/GenBank/DDBJ databases">
        <title>Resequencing data analysis of finger millet.</title>
        <authorList>
            <person name="Hatakeyama M."/>
            <person name="Aluri S."/>
            <person name="Balachadran M.T."/>
            <person name="Sivarajan S.R."/>
            <person name="Poveda L."/>
            <person name="Shimizu-Inatsugi R."/>
            <person name="Schlapbach R."/>
            <person name="Sreeman S.M."/>
            <person name="Shimizu K.K."/>
        </authorList>
    </citation>
    <scope>NUCLEOTIDE SEQUENCE</scope>
</reference>
<dbReference type="SUPFAM" id="SSF103473">
    <property type="entry name" value="MFS general substrate transporter"/>
    <property type="match status" value="2"/>
</dbReference>
<feature type="transmembrane region" description="Helical" evidence="7">
    <location>
        <begin position="171"/>
        <end position="189"/>
    </location>
</feature>
<evidence type="ECO:0000256" key="1">
    <source>
        <dbReference type="ARBA" id="ARBA00004141"/>
    </source>
</evidence>
<keyword evidence="5 7" id="KW-0472">Membrane</keyword>